<name>A0A318F131_9FIRM</name>
<dbReference type="AlphaFoldDB" id="A0A318F131"/>
<sequence>MNDNNKKILNVVVQRKINCYSSDAYFLNLILAYPNMLPWIYENYIQLFFSSGKKVRNTNENEVFLDFFGGWTEPRKLLNCKQYDRKFLSTTDIICFIENKISDGFYLYTYIDEYYSISEGKEHYCHDISIYGYDKIKQLLHVIGFDKKGNYTTYTILYSVFRLAFESGILLSKEYDQYGGKNYLLGIAPNFSREKKYVIEPENMKSIFYDYLNNIRTIDNFVTDDPNYDLYMQPQNVYGICVYDCITEYISNFTNWTHKIDYRIFHVLYEHKKLMSDRLLYLKEELKYPISEQEIIQTNELIHSCDKARLIVLKHNIIPKEQTLSKLLNYILQISQEESKLFKQVYDKMI</sequence>
<reference evidence="1 2" key="1">
    <citation type="submission" date="2018-05" db="EMBL/GenBank/DDBJ databases">
        <title>Genomic Encyclopedia of Type Strains, Phase IV (KMG-IV): sequencing the most valuable type-strain genomes for metagenomic binning, comparative biology and taxonomic classification.</title>
        <authorList>
            <person name="Goeker M."/>
        </authorList>
    </citation>
    <scope>NUCLEOTIDE SEQUENCE [LARGE SCALE GENOMIC DNA]</scope>
    <source>
        <strain evidence="1 2">DSM 28816</strain>
    </source>
</reference>
<dbReference type="RefSeq" id="WP_146212293.1">
    <property type="nucleotide sequence ID" value="NZ_QICS01000001.1"/>
</dbReference>
<evidence type="ECO:0000313" key="2">
    <source>
        <dbReference type="Proteomes" id="UP000247523"/>
    </source>
</evidence>
<proteinExistence type="predicted"/>
<comment type="caution">
    <text evidence="1">The sequence shown here is derived from an EMBL/GenBank/DDBJ whole genome shotgun (WGS) entry which is preliminary data.</text>
</comment>
<protein>
    <submittedName>
        <fullName evidence="1">Uncharacterized protein</fullName>
    </submittedName>
</protein>
<organism evidence="1 2">
    <name type="scientific">Lachnotalea glycerini</name>
    <dbReference type="NCBI Taxonomy" id="1763509"/>
    <lineage>
        <taxon>Bacteria</taxon>
        <taxon>Bacillati</taxon>
        <taxon>Bacillota</taxon>
        <taxon>Clostridia</taxon>
        <taxon>Lachnospirales</taxon>
        <taxon>Lachnospiraceae</taxon>
        <taxon>Lachnotalea</taxon>
    </lineage>
</organism>
<accession>A0A318F131</accession>
<evidence type="ECO:0000313" key="1">
    <source>
        <dbReference type="EMBL" id="PXV95598.1"/>
    </source>
</evidence>
<dbReference type="Proteomes" id="UP000247523">
    <property type="component" value="Unassembled WGS sequence"/>
</dbReference>
<gene>
    <name evidence="1" type="ORF">C8E03_101227</name>
</gene>
<dbReference type="EMBL" id="QICS01000001">
    <property type="protein sequence ID" value="PXV95598.1"/>
    <property type="molecule type" value="Genomic_DNA"/>
</dbReference>